<feature type="domain" description="Solute-binding protein family 5" evidence="5">
    <location>
        <begin position="109"/>
        <end position="489"/>
    </location>
</feature>
<dbReference type="RefSeq" id="WP_089383630.1">
    <property type="nucleotide sequence ID" value="NZ_FZNQ01000002.1"/>
</dbReference>
<accession>A0A238VAG0</accession>
<dbReference type="Gene3D" id="3.40.190.10">
    <property type="entry name" value="Periplasmic binding protein-like II"/>
    <property type="match status" value="1"/>
</dbReference>
<dbReference type="GO" id="GO:0015833">
    <property type="term" value="P:peptide transport"/>
    <property type="evidence" value="ECO:0007669"/>
    <property type="project" value="TreeGrafter"/>
</dbReference>
<reference evidence="6 7" key="1">
    <citation type="submission" date="2017-06" db="EMBL/GenBank/DDBJ databases">
        <authorList>
            <person name="Kim H.J."/>
            <person name="Triplett B.A."/>
        </authorList>
    </citation>
    <scope>NUCLEOTIDE SEQUENCE [LARGE SCALE GENOMIC DNA]</scope>
    <source>
        <strain evidence="6 7">DSM 8800</strain>
    </source>
</reference>
<dbReference type="InterPro" id="IPR039424">
    <property type="entry name" value="SBP_5"/>
</dbReference>
<evidence type="ECO:0000256" key="1">
    <source>
        <dbReference type="ARBA" id="ARBA00005695"/>
    </source>
</evidence>
<evidence type="ECO:0000313" key="6">
    <source>
        <dbReference type="EMBL" id="SNR31400.1"/>
    </source>
</evidence>
<dbReference type="EMBL" id="FZNQ01000002">
    <property type="protein sequence ID" value="SNR31400.1"/>
    <property type="molecule type" value="Genomic_DNA"/>
</dbReference>
<dbReference type="Gene3D" id="3.90.76.10">
    <property type="entry name" value="Dipeptide-binding Protein, Domain 1"/>
    <property type="match status" value="1"/>
</dbReference>
<evidence type="ECO:0000256" key="2">
    <source>
        <dbReference type="ARBA" id="ARBA00022448"/>
    </source>
</evidence>
<dbReference type="PANTHER" id="PTHR30290:SF9">
    <property type="entry name" value="OLIGOPEPTIDE-BINDING PROTEIN APPA"/>
    <property type="match status" value="1"/>
</dbReference>
<evidence type="ECO:0000313" key="7">
    <source>
        <dbReference type="Proteomes" id="UP000198397"/>
    </source>
</evidence>
<dbReference type="GO" id="GO:0042597">
    <property type="term" value="C:periplasmic space"/>
    <property type="evidence" value="ECO:0007669"/>
    <property type="project" value="UniProtKB-ARBA"/>
</dbReference>
<dbReference type="GO" id="GO:0043190">
    <property type="term" value="C:ATP-binding cassette (ABC) transporter complex"/>
    <property type="evidence" value="ECO:0007669"/>
    <property type="project" value="InterPro"/>
</dbReference>
<dbReference type="InterPro" id="IPR006311">
    <property type="entry name" value="TAT_signal"/>
</dbReference>
<keyword evidence="3" id="KW-0732">Signal</keyword>
<name>A0A238VAG0_HALVU</name>
<dbReference type="PROSITE" id="PS51318">
    <property type="entry name" value="TAT"/>
    <property type="match status" value="1"/>
</dbReference>
<dbReference type="PANTHER" id="PTHR30290">
    <property type="entry name" value="PERIPLASMIC BINDING COMPONENT OF ABC TRANSPORTER"/>
    <property type="match status" value="1"/>
</dbReference>
<keyword evidence="7" id="KW-1185">Reference proteome</keyword>
<dbReference type="SUPFAM" id="SSF53850">
    <property type="entry name" value="Periplasmic binding protein-like II"/>
    <property type="match status" value="1"/>
</dbReference>
<dbReference type="OrthoDB" id="194307at2157"/>
<keyword evidence="2" id="KW-0813">Transport</keyword>
<dbReference type="InterPro" id="IPR000914">
    <property type="entry name" value="SBP_5_dom"/>
</dbReference>
<dbReference type="AlphaFoldDB" id="A0A238VAG0"/>
<feature type="region of interest" description="Disordered" evidence="4">
    <location>
        <begin position="32"/>
        <end position="63"/>
    </location>
</feature>
<dbReference type="GO" id="GO:1904680">
    <property type="term" value="F:peptide transmembrane transporter activity"/>
    <property type="evidence" value="ECO:0007669"/>
    <property type="project" value="TreeGrafter"/>
</dbReference>
<organism evidence="6 7">
    <name type="scientific">Halorubrum vacuolatum</name>
    <name type="common">Natronobacterium vacuolatum</name>
    <dbReference type="NCBI Taxonomy" id="63740"/>
    <lineage>
        <taxon>Archaea</taxon>
        <taxon>Methanobacteriati</taxon>
        <taxon>Methanobacteriota</taxon>
        <taxon>Stenosarchaea group</taxon>
        <taxon>Halobacteria</taxon>
        <taxon>Halobacteriales</taxon>
        <taxon>Haloferacaceae</taxon>
        <taxon>Halorubrum</taxon>
    </lineage>
</organism>
<dbReference type="CDD" id="cd00995">
    <property type="entry name" value="PBP2_NikA_DppA_OppA_like"/>
    <property type="match status" value="1"/>
</dbReference>
<dbReference type="Gene3D" id="3.10.105.10">
    <property type="entry name" value="Dipeptide-binding Protein, Domain 3"/>
    <property type="match status" value="1"/>
</dbReference>
<evidence type="ECO:0000259" key="5">
    <source>
        <dbReference type="Pfam" id="PF00496"/>
    </source>
</evidence>
<feature type="compositionally biased region" description="Acidic residues" evidence="4">
    <location>
        <begin position="35"/>
        <end position="45"/>
    </location>
</feature>
<protein>
    <submittedName>
        <fullName evidence="6">Peptide/nickel transport system substrate-binding protein</fullName>
    </submittedName>
</protein>
<evidence type="ECO:0000256" key="3">
    <source>
        <dbReference type="ARBA" id="ARBA00022729"/>
    </source>
</evidence>
<dbReference type="PIRSF" id="PIRSF002741">
    <property type="entry name" value="MppA"/>
    <property type="match status" value="1"/>
</dbReference>
<evidence type="ECO:0000256" key="4">
    <source>
        <dbReference type="SAM" id="MobiDB-lite"/>
    </source>
</evidence>
<dbReference type="InterPro" id="IPR030678">
    <property type="entry name" value="Peptide/Ni-bd"/>
</dbReference>
<gene>
    <name evidence="6" type="ORF">SAMN06264855_102176</name>
</gene>
<proteinExistence type="inferred from homology"/>
<comment type="similarity">
    <text evidence="1">Belongs to the bacterial solute-binding protein 5 family.</text>
</comment>
<dbReference type="Pfam" id="PF00496">
    <property type="entry name" value="SBP_bac_5"/>
    <property type="match status" value="1"/>
</dbReference>
<sequence length="640" mass="71315">MPPDSAEFAHTGISRRQWLSAMGVAGVTAAAGCADEGDPTDDDDAVPAGDQGAQLDLSRDPPPVEGTYHAVQGSSFDTINPLYNTESGAGTAIGYALDQGYTFDGENEVFPLLLETIEDVAGDGSEWRIQFRENLEFSDPYGAYTADDYVYLIQEVHQSDWANTANATDWQGVEVEATGELEVHARLADPNIIWPETFDPLEYPIPKDLLEPYVAEEDAAGLREHEELLDLSFAGNLGPYTLEEWIRDGGTRYVRNDEYYLREVGERNDDRSLFGNAPYFEDATIQILDEEAQRVQALAQGETDNVTLPPDRAQEFIEDEEIMVILEPTPFNTILSVNMRDNGWTHGPGNLFTVTAFRQAIAAAINKEEFIEGILRGFAEPHFTWQPEFSEWFPEDLELTRWGDPNDGVYGPEAARQLAEEALDQIDEDYSYDGDVLVGPEGNQVELTVLYNAASETQELAADFIAREFENNLGIELDAEPIDGTTFSENYWQAEPEPGSSTEIDGEEVVWEEPAPQNPGPRSVTSDNEWDLATIFGLNTYPRNPITNQVFFDGPNSQYNPVGYYPEFDAAGALQGMRNAETRDELTEAAEELFAGLNEEQPYIMLAFGDDIEGYQPDIRGPFENFSSGFDFAGWHRDDR</sequence>
<dbReference type="Proteomes" id="UP000198397">
    <property type="component" value="Unassembled WGS sequence"/>
</dbReference>